<reference evidence="9" key="1">
    <citation type="journal article" date="2019" name="Int. J. Syst. Evol. Microbiol.">
        <title>The Global Catalogue of Microorganisms (GCM) 10K type strain sequencing project: providing services to taxonomists for standard genome sequencing and annotation.</title>
        <authorList>
            <consortium name="The Broad Institute Genomics Platform"/>
            <consortium name="The Broad Institute Genome Sequencing Center for Infectious Disease"/>
            <person name="Wu L."/>
            <person name="Ma J."/>
        </authorList>
    </citation>
    <scope>NUCLEOTIDE SEQUENCE [LARGE SCALE GENOMIC DNA]</scope>
    <source>
        <strain evidence="9">JCM 6305</strain>
    </source>
</reference>
<evidence type="ECO:0000256" key="4">
    <source>
        <dbReference type="ARBA" id="ARBA00023004"/>
    </source>
</evidence>
<sequence length="86" mass="8616">MTPPHAPPAPVAVTARCAGCGACLLTCPVHAIRPLGGALLVRAELCTGCLECVEVCPVDAIEETAGPADAESPGTPPQESTPEETP</sequence>
<keyword evidence="4" id="KW-0408">Iron</keyword>
<dbReference type="PANTHER" id="PTHR24960:SF79">
    <property type="entry name" value="PHOTOSYSTEM I IRON-SULFUR CENTER"/>
    <property type="match status" value="1"/>
</dbReference>
<keyword evidence="2" id="KW-0004">4Fe-4S</keyword>
<dbReference type="Gene3D" id="3.30.70.20">
    <property type="match status" value="1"/>
</dbReference>
<dbReference type="Pfam" id="PF13237">
    <property type="entry name" value="Fer4_10"/>
    <property type="match status" value="1"/>
</dbReference>
<evidence type="ECO:0000256" key="2">
    <source>
        <dbReference type="ARBA" id="ARBA00022485"/>
    </source>
</evidence>
<feature type="domain" description="4Fe-4S ferredoxin-type" evidence="7">
    <location>
        <begin position="37"/>
        <end position="66"/>
    </location>
</feature>
<dbReference type="PROSITE" id="PS00198">
    <property type="entry name" value="4FE4S_FER_1"/>
    <property type="match status" value="1"/>
</dbReference>
<keyword evidence="5" id="KW-0411">Iron-sulfur</keyword>
<evidence type="ECO:0000256" key="3">
    <source>
        <dbReference type="ARBA" id="ARBA00022723"/>
    </source>
</evidence>
<evidence type="ECO:0000256" key="6">
    <source>
        <dbReference type="SAM" id="MobiDB-lite"/>
    </source>
</evidence>
<dbReference type="PANTHER" id="PTHR24960">
    <property type="entry name" value="PHOTOSYSTEM I IRON-SULFUR CENTER-RELATED"/>
    <property type="match status" value="1"/>
</dbReference>
<protein>
    <recommendedName>
        <fullName evidence="7">4Fe-4S ferredoxin-type domain-containing protein</fullName>
    </recommendedName>
</protein>
<name>A0ABP5XS53_9ACTN</name>
<evidence type="ECO:0000313" key="9">
    <source>
        <dbReference type="Proteomes" id="UP001501638"/>
    </source>
</evidence>
<dbReference type="InterPro" id="IPR017900">
    <property type="entry name" value="4Fe4S_Fe_S_CS"/>
</dbReference>
<dbReference type="InterPro" id="IPR050157">
    <property type="entry name" value="PSI_iron-sulfur_center"/>
</dbReference>
<feature type="compositionally biased region" description="Low complexity" evidence="6">
    <location>
        <begin position="71"/>
        <end position="80"/>
    </location>
</feature>
<dbReference type="Proteomes" id="UP001501638">
    <property type="component" value="Unassembled WGS sequence"/>
</dbReference>
<proteinExistence type="predicted"/>
<evidence type="ECO:0000256" key="1">
    <source>
        <dbReference type="ARBA" id="ARBA00001966"/>
    </source>
</evidence>
<accession>A0ABP5XS53</accession>
<organism evidence="8 9">
    <name type="scientific">Streptomyces macrosporus</name>
    <dbReference type="NCBI Taxonomy" id="44032"/>
    <lineage>
        <taxon>Bacteria</taxon>
        <taxon>Bacillati</taxon>
        <taxon>Actinomycetota</taxon>
        <taxon>Actinomycetes</taxon>
        <taxon>Kitasatosporales</taxon>
        <taxon>Streptomycetaceae</taxon>
        <taxon>Streptomyces</taxon>
    </lineage>
</organism>
<evidence type="ECO:0000259" key="7">
    <source>
        <dbReference type="PROSITE" id="PS51379"/>
    </source>
</evidence>
<feature type="region of interest" description="Disordered" evidence="6">
    <location>
        <begin position="64"/>
        <end position="86"/>
    </location>
</feature>
<comment type="caution">
    <text evidence="8">The sequence shown here is derived from an EMBL/GenBank/DDBJ whole genome shotgun (WGS) entry which is preliminary data.</text>
</comment>
<comment type="cofactor">
    <cofactor evidence="1">
        <name>[4Fe-4S] cluster</name>
        <dbReference type="ChEBI" id="CHEBI:49883"/>
    </cofactor>
</comment>
<dbReference type="SUPFAM" id="SSF54862">
    <property type="entry name" value="4Fe-4S ferredoxins"/>
    <property type="match status" value="1"/>
</dbReference>
<evidence type="ECO:0000256" key="5">
    <source>
        <dbReference type="ARBA" id="ARBA00023014"/>
    </source>
</evidence>
<feature type="domain" description="4Fe-4S ferredoxin-type" evidence="7">
    <location>
        <begin position="8"/>
        <end position="34"/>
    </location>
</feature>
<keyword evidence="3" id="KW-0479">Metal-binding</keyword>
<dbReference type="RefSeq" id="WP_344327967.1">
    <property type="nucleotide sequence ID" value="NZ_BAAASZ010000037.1"/>
</dbReference>
<keyword evidence="9" id="KW-1185">Reference proteome</keyword>
<evidence type="ECO:0000313" key="8">
    <source>
        <dbReference type="EMBL" id="GAA2461945.1"/>
    </source>
</evidence>
<dbReference type="EMBL" id="BAAASZ010000037">
    <property type="protein sequence ID" value="GAA2461945.1"/>
    <property type="molecule type" value="Genomic_DNA"/>
</dbReference>
<gene>
    <name evidence="8" type="ORF">GCM10010405_52920</name>
</gene>
<dbReference type="InterPro" id="IPR017896">
    <property type="entry name" value="4Fe4S_Fe-S-bd"/>
</dbReference>
<dbReference type="PROSITE" id="PS51379">
    <property type="entry name" value="4FE4S_FER_2"/>
    <property type="match status" value="2"/>
</dbReference>